<dbReference type="RefSeq" id="WP_013546323.1">
    <property type="nucleotide sequence ID" value="NC_014933.1"/>
</dbReference>
<accession>E6SNB5</accession>
<evidence type="ECO:0000313" key="1">
    <source>
        <dbReference type="EMBL" id="ADV42708.1"/>
    </source>
</evidence>
<evidence type="ECO:0000313" key="2">
    <source>
        <dbReference type="Proteomes" id="UP000008630"/>
    </source>
</evidence>
<dbReference type="HOGENOM" id="CLU_1933850_0_0_10"/>
<organism evidence="1 2">
    <name type="scientific">Bacteroides helcogenes (strain ATCC 35417 / DSM 20613 / JCM 6297 / CCUG 15421 / P 36-108)</name>
    <dbReference type="NCBI Taxonomy" id="693979"/>
    <lineage>
        <taxon>Bacteria</taxon>
        <taxon>Pseudomonadati</taxon>
        <taxon>Bacteroidota</taxon>
        <taxon>Bacteroidia</taxon>
        <taxon>Bacteroidales</taxon>
        <taxon>Bacteroidaceae</taxon>
        <taxon>Bacteroides</taxon>
    </lineage>
</organism>
<dbReference type="KEGG" id="bhl:Bache_0685"/>
<dbReference type="EMBL" id="CP002352">
    <property type="protein sequence ID" value="ADV42708.1"/>
    <property type="molecule type" value="Genomic_DNA"/>
</dbReference>
<dbReference type="Proteomes" id="UP000008630">
    <property type="component" value="Chromosome"/>
</dbReference>
<protein>
    <submittedName>
        <fullName evidence="1">Uncharacterized protein</fullName>
    </submittedName>
</protein>
<dbReference type="eggNOG" id="ENOG5030WPI">
    <property type="taxonomic scope" value="Bacteria"/>
</dbReference>
<dbReference type="OrthoDB" id="6198066at2"/>
<gene>
    <name evidence="1" type="ordered locus">Bache_0685</name>
</gene>
<reference key="1">
    <citation type="submission" date="2010-11" db="EMBL/GenBank/DDBJ databases">
        <title>The complete genome of Bacteroides helcogenes P 36-108.</title>
        <authorList>
            <consortium name="US DOE Joint Genome Institute (JGI-PGF)"/>
            <person name="Lucas S."/>
            <person name="Copeland A."/>
            <person name="Lapidus A."/>
            <person name="Bruce D."/>
            <person name="Goodwin L."/>
            <person name="Pitluck S."/>
            <person name="Kyrpides N."/>
            <person name="Mavromatis K."/>
            <person name="Ivanova N."/>
            <person name="Zeytun A."/>
            <person name="Brettin T."/>
            <person name="Detter J.C."/>
            <person name="Tapia R."/>
            <person name="Han C."/>
            <person name="Land M."/>
            <person name="Hauser L."/>
            <person name="Markowitz V."/>
            <person name="Cheng J.-F."/>
            <person name="Hugenholtz P."/>
            <person name="Woyke T."/>
            <person name="Wu D."/>
            <person name="Gronow S."/>
            <person name="Wellnitz S."/>
            <person name="Brambilla E."/>
            <person name="Klenk H.-P."/>
            <person name="Eisen J.A."/>
        </authorList>
    </citation>
    <scope>NUCLEOTIDE SEQUENCE</scope>
    <source>
        <strain>P 36-108</strain>
    </source>
</reference>
<sequence length="130" mass="15097">MSTVELRADVFERLNVLMHNANDEALMQLSSYLQRLQKKLKGEEAKEDLRPYTMEELNARIDEAMAEEGGTPSAEVFTEMERKFPELRQPYSEQKISERVARLGVDLGLPADFDEKEEYRKHLEEKYGAV</sequence>
<name>E6SNB5_BACT6</name>
<proteinExistence type="predicted"/>
<reference evidence="1 2" key="2">
    <citation type="journal article" date="2011" name="Stand. Genomic Sci.">
        <title>Complete genome sequence of Bacteroides helcogenes type strain (P 36-108).</title>
        <authorList>
            <person name="Pati A."/>
            <person name="Gronow S."/>
            <person name="Zeytun A."/>
            <person name="Lapidus A."/>
            <person name="Nolan M."/>
            <person name="Hammon N."/>
            <person name="Deshpande S."/>
            <person name="Cheng J.F."/>
            <person name="Tapia R."/>
            <person name="Han C."/>
            <person name="Goodwin L."/>
            <person name="Pitluck S."/>
            <person name="Liolios K."/>
            <person name="Pagani I."/>
            <person name="Ivanova N."/>
            <person name="Mavromatis K."/>
            <person name="Chen A."/>
            <person name="Palaniappan K."/>
            <person name="Land M."/>
            <person name="Hauser L."/>
            <person name="Chang Y.J."/>
            <person name="Jeffries C.D."/>
            <person name="Detter J.C."/>
            <person name="Brambilla E."/>
            <person name="Rohde M."/>
            <person name="Goker M."/>
            <person name="Woyke T."/>
            <person name="Bristow J."/>
            <person name="Eisen J.A."/>
            <person name="Markowitz V."/>
            <person name="Hugenholtz P."/>
            <person name="Kyrpides N.C."/>
            <person name="Klenk H.P."/>
            <person name="Lucas S."/>
        </authorList>
    </citation>
    <scope>NUCLEOTIDE SEQUENCE [LARGE SCALE GENOMIC DNA]</scope>
    <source>
        <strain evidence="2">ATCC 35417 / DSM 20613 / JCM 6297 / CCUG 15421 / P 36-108</strain>
    </source>
</reference>
<keyword evidence="2" id="KW-1185">Reference proteome</keyword>
<dbReference type="AlphaFoldDB" id="E6SNB5"/>